<comment type="similarity">
    <text evidence="1">Belongs to the short-chain dehydrogenases/reductases (SDR) family.</text>
</comment>
<gene>
    <name evidence="4" type="ORF">SAMN05661093_07668</name>
</gene>
<sequence length="260" mass="26988">MDNTATTSQGLLAGKVAFITGAGRGIGAAAARLFAREGARVLLAARTEAQLKAVTEEIQAAGGTAEYVVCDLADAASVRAAVDHTVAVYGRLDIAFNNGATIQRPGPMDQMPETEFDHIYDVNLKGVWLAMVAEVAAIRATAGTGAIVNNSSVGSLMGNPELPAYGAMKRAVNSLTESAAVTYGPDGIRVNAIAPGHTATEMIRTWEEDSPGLRERLTAHTPLGRAADPEEIAQAAAWLLSDRSSFVTGTVLRVDGGARA</sequence>
<dbReference type="FunFam" id="3.40.50.720:FF:000084">
    <property type="entry name" value="Short-chain dehydrogenase reductase"/>
    <property type="match status" value="1"/>
</dbReference>
<evidence type="ECO:0000256" key="1">
    <source>
        <dbReference type="ARBA" id="ARBA00006484"/>
    </source>
</evidence>
<dbReference type="NCBIfam" id="NF005559">
    <property type="entry name" value="PRK07231.1"/>
    <property type="match status" value="1"/>
</dbReference>
<evidence type="ECO:0000259" key="3">
    <source>
        <dbReference type="SMART" id="SM00822"/>
    </source>
</evidence>
<dbReference type="Pfam" id="PF13561">
    <property type="entry name" value="adh_short_C2"/>
    <property type="match status" value="1"/>
</dbReference>
<keyword evidence="5" id="KW-1185">Reference proteome</keyword>
<dbReference type="GO" id="GO:0016491">
    <property type="term" value="F:oxidoreductase activity"/>
    <property type="evidence" value="ECO:0007669"/>
    <property type="project" value="UniProtKB-KW"/>
</dbReference>
<dbReference type="InterPro" id="IPR002347">
    <property type="entry name" value="SDR_fam"/>
</dbReference>
<dbReference type="PRINTS" id="PR00081">
    <property type="entry name" value="GDHRDH"/>
</dbReference>
<reference evidence="4 5" key="1">
    <citation type="submission" date="2017-04" db="EMBL/GenBank/DDBJ databases">
        <authorList>
            <person name="Afonso C.L."/>
            <person name="Miller P.J."/>
            <person name="Scott M.A."/>
            <person name="Spackman E."/>
            <person name="Goraichik I."/>
            <person name="Dimitrov K.M."/>
            <person name="Suarez D.L."/>
            <person name="Swayne D.E."/>
        </authorList>
    </citation>
    <scope>NUCLEOTIDE SEQUENCE [LARGE SCALE GENOMIC DNA]</scope>
    <source>
        <strain evidence="4 5">DSM 43828</strain>
    </source>
</reference>
<dbReference type="CDD" id="cd05233">
    <property type="entry name" value="SDR_c"/>
    <property type="match status" value="1"/>
</dbReference>
<dbReference type="InterPro" id="IPR057326">
    <property type="entry name" value="KR_dom"/>
</dbReference>
<name>A0A1W2FMK6_KIBAR</name>
<dbReference type="EMBL" id="FWXV01000008">
    <property type="protein sequence ID" value="SMD22866.1"/>
    <property type="molecule type" value="Genomic_DNA"/>
</dbReference>
<dbReference type="SMART" id="SM00822">
    <property type="entry name" value="PKS_KR"/>
    <property type="match status" value="1"/>
</dbReference>
<dbReference type="InterPro" id="IPR036291">
    <property type="entry name" value="NAD(P)-bd_dom_sf"/>
</dbReference>
<dbReference type="PANTHER" id="PTHR24321">
    <property type="entry name" value="DEHYDROGENASES, SHORT CHAIN"/>
    <property type="match status" value="1"/>
</dbReference>
<evidence type="ECO:0000313" key="5">
    <source>
        <dbReference type="Proteomes" id="UP000192674"/>
    </source>
</evidence>
<accession>A0A1W2FMK6</accession>
<dbReference type="SUPFAM" id="SSF51735">
    <property type="entry name" value="NAD(P)-binding Rossmann-fold domains"/>
    <property type="match status" value="1"/>
</dbReference>
<dbReference type="OrthoDB" id="4380821at2"/>
<dbReference type="Gene3D" id="3.40.50.720">
    <property type="entry name" value="NAD(P)-binding Rossmann-like Domain"/>
    <property type="match status" value="1"/>
</dbReference>
<dbReference type="RefSeq" id="WP_084431646.1">
    <property type="nucleotide sequence ID" value="NZ_FWXV01000008.1"/>
</dbReference>
<evidence type="ECO:0000313" key="4">
    <source>
        <dbReference type="EMBL" id="SMD22866.1"/>
    </source>
</evidence>
<proteinExistence type="inferred from homology"/>
<dbReference type="PRINTS" id="PR00080">
    <property type="entry name" value="SDRFAMILY"/>
</dbReference>
<keyword evidence="2" id="KW-0560">Oxidoreductase</keyword>
<dbReference type="AlphaFoldDB" id="A0A1W2FMK6"/>
<feature type="domain" description="Ketoreductase" evidence="3">
    <location>
        <begin position="15"/>
        <end position="196"/>
    </location>
</feature>
<dbReference type="Proteomes" id="UP000192674">
    <property type="component" value="Unassembled WGS sequence"/>
</dbReference>
<protein>
    <submittedName>
        <fullName evidence="4">NAD(P)-dependent dehydrogenase, short-chain alcohol dehydrogenase family</fullName>
    </submittedName>
</protein>
<evidence type="ECO:0000256" key="2">
    <source>
        <dbReference type="ARBA" id="ARBA00023002"/>
    </source>
</evidence>
<organism evidence="4 5">
    <name type="scientific">Kibdelosporangium aridum</name>
    <dbReference type="NCBI Taxonomy" id="2030"/>
    <lineage>
        <taxon>Bacteria</taxon>
        <taxon>Bacillati</taxon>
        <taxon>Actinomycetota</taxon>
        <taxon>Actinomycetes</taxon>
        <taxon>Pseudonocardiales</taxon>
        <taxon>Pseudonocardiaceae</taxon>
        <taxon>Kibdelosporangium</taxon>
    </lineage>
</organism>
<dbReference type="PANTHER" id="PTHR24321:SF15">
    <property type="entry name" value="OXIDOREDUCTASE UCPA"/>
    <property type="match status" value="1"/>
</dbReference>